<keyword evidence="1" id="KW-0732">Signal</keyword>
<gene>
    <name evidence="2" type="ORF">GGR27_003115</name>
</gene>
<comment type="caution">
    <text evidence="2">The sequence shown here is derived from an EMBL/GenBank/DDBJ whole genome shotgun (WGS) entry which is preliminary data.</text>
</comment>
<dbReference type="EMBL" id="JAATJH010000005">
    <property type="protein sequence ID" value="NJC27598.1"/>
    <property type="molecule type" value="Genomic_DNA"/>
</dbReference>
<name>A0ABX0XFE0_9BACT</name>
<accession>A0ABX0XFE0</accession>
<dbReference type="RefSeq" id="WP_168038840.1">
    <property type="nucleotide sequence ID" value="NZ_JAATJH010000005.1"/>
</dbReference>
<sequence length="263" mass="28725">MKYLIQTIFLLLPLLLPAQAEHRITVTGKVIEFEEIDDLSIIGTDEKDLRISRRGGSKEVDEKMKGMRKISADGKVDNTGFGLSAEELDGRVVISQVGKNNGTIIVHVPNSASVKVTQSTYRGDDLEVDNFKGELDVSMMYHDVNLTNVYGPLAINTVYGGIEATFSAGPPTEDLRLHSTYSTVDVSLPQTTPATLRLSTGYGAMYTDFDLDVKANMPKSDATVRRDRDDSGSKNSGLTGTINGGGILINLRATYKDIYVRKL</sequence>
<keyword evidence="3" id="KW-1185">Reference proteome</keyword>
<feature type="signal peptide" evidence="1">
    <location>
        <begin position="1"/>
        <end position="20"/>
    </location>
</feature>
<evidence type="ECO:0000313" key="3">
    <source>
        <dbReference type="Proteomes" id="UP000770785"/>
    </source>
</evidence>
<evidence type="ECO:0000313" key="2">
    <source>
        <dbReference type="EMBL" id="NJC27598.1"/>
    </source>
</evidence>
<protein>
    <recommendedName>
        <fullName evidence="4">Adhesin domain-containing protein</fullName>
    </recommendedName>
</protein>
<feature type="chain" id="PRO_5046875735" description="Adhesin domain-containing protein" evidence="1">
    <location>
        <begin position="21"/>
        <end position="263"/>
    </location>
</feature>
<evidence type="ECO:0000256" key="1">
    <source>
        <dbReference type="SAM" id="SignalP"/>
    </source>
</evidence>
<evidence type="ECO:0008006" key="4">
    <source>
        <dbReference type="Google" id="ProtNLM"/>
    </source>
</evidence>
<proteinExistence type="predicted"/>
<reference evidence="2 3" key="1">
    <citation type="submission" date="2020-03" db="EMBL/GenBank/DDBJ databases">
        <title>Genomic Encyclopedia of Type Strains, Phase IV (KMG-IV): sequencing the most valuable type-strain genomes for metagenomic binning, comparative biology and taxonomic classification.</title>
        <authorList>
            <person name="Goeker M."/>
        </authorList>
    </citation>
    <scope>NUCLEOTIDE SEQUENCE [LARGE SCALE GENOMIC DNA]</scope>
    <source>
        <strain evidence="2 3">DSM 105096</strain>
    </source>
</reference>
<dbReference type="Proteomes" id="UP000770785">
    <property type="component" value="Unassembled WGS sequence"/>
</dbReference>
<organism evidence="2 3">
    <name type="scientific">Neolewinella antarctica</name>
    <dbReference type="NCBI Taxonomy" id="442734"/>
    <lineage>
        <taxon>Bacteria</taxon>
        <taxon>Pseudomonadati</taxon>
        <taxon>Bacteroidota</taxon>
        <taxon>Saprospiria</taxon>
        <taxon>Saprospirales</taxon>
        <taxon>Lewinellaceae</taxon>
        <taxon>Neolewinella</taxon>
    </lineage>
</organism>